<dbReference type="GO" id="GO:0001522">
    <property type="term" value="P:pseudouridine synthesis"/>
    <property type="evidence" value="ECO:0007669"/>
    <property type="project" value="InterPro"/>
</dbReference>
<evidence type="ECO:0000259" key="4">
    <source>
        <dbReference type="PROSITE" id="PS50984"/>
    </source>
</evidence>
<comment type="caution">
    <text evidence="5">The sequence shown here is derived from an EMBL/GenBank/DDBJ whole genome shotgun (WGS) entry which is preliminary data.</text>
</comment>
<keyword evidence="2" id="KW-0413">Isomerase</keyword>
<dbReference type="GO" id="GO:0005634">
    <property type="term" value="C:nucleus"/>
    <property type="evidence" value="ECO:0007669"/>
    <property type="project" value="TreeGrafter"/>
</dbReference>
<dbReference type="SUPFAM" id="SSF55120">
    <property type="entry name" value="Pseudouridine synthase"/>
    <property type="match status" value="1"/>
</dbReference>
<feature type="domain" description="TRUD" evidence="4">
    <location>
        <begin position="591"/>
        <end position="805"/>
    </location>
</feature>
<dbReference type="Proteomes" id="UP001430356">
    <property type="component" value="Unassembled WGS sequence"/>
</dbReference>
<protein>
    <submittedName>
        <fullName evidence="5">tRNA pseudouridine synthase D (TruD)</fullName>
    </submittedName>
</protein>
<organism evidence="5 6">
    <name type="scientific">Novymonas esmeraldas</name>
    <dbReference type="NCBI Taxonomy" id="1808958"/>
    <lineage>
        <taxon>Eukaryota</taxon>
        <taxon>Discoba</taxon>
        <taxon>Euglenozoa</taxon>
        <taxon>Kinetoplastea</taxon>
        <taxon>Metakinetoplastina</taxon>
        <taxon>Trypanosomatida</taxon>
        <taxon>Trypanosomatidae</taxon>
        <taxon>Novymonas</taxon>
    </lineage>
</organism>
<dbReference type="InterPro" id="IPR020103">
    <property type="entry name" value="PsdUridine_synth_cat_dom_sf"/>
</dbReference>
<name>A0AAW0EQ36_9TRYP</name>
<dbReference type="AlphaFoldDB" id="A0AAW0EQ36"/>
<dbReference type="InterPro" id="IPR042214">
    <property type="entry name" value="TruD_catalytic"/>
</dbReference>
<evidence type="ECO:0000256" key="3">
    <source>
        <dbReference type="SAM" id="MobiDB-lite"/>
    </source>
</evidence>
<evidence type="ECO:0000313" key="5">
    <source>
        <dbReference type="EMBL" id="KAK7195810.1"/>
    </source>
</evidence>
<dbReference type="PIRSF" id="PIRSF037016">
    <property type="entry name" value="Pseudouridin_synth_euk_prd"/>
    <property type="match status" value="1"/>
</dbReference>
<evidence type="ECO:0000256" key="1">
    <source>
        <dbReference type="ARBA" id="ARBA00007953"/>
    </source>
</evidence>
<sequence length="879" mass="93565">MLRACGISAFLTGAPRGPASHRSVRCSSASAAPDAARPATASIKCVPDDFVVVELDTAGQRTDANEYTFPPVCASPSSSSPADAVCEDTEHEDVAAELLNGADVEARHPSVRRLGDVLATHAPALRQHFGGAADVAARVASTMAPDSLSQLSHDVGAAPSSSSSPPSPWWATTTYTLSCGGDREERRLVHLLVRRCFPHLRSTSDAPVPPLESATDGDDAAVAITCMFDLHYIFFCATLGPEAAQCIARWSVEAQAARHERRLGSAVCAELHRLCDAVASGTDTADAAHRAASPQRLCHASFATLTAVMRQSPSTAAAAAAAPLVTEKDVRRRVHELLRRFYPFVQCQVREGHVTLRYRPRPDGADTGVGTRRSRVEAEDGPDSSTAPAPLSAAAYVHLIVRKRSLDTSEMRLLLAEYCGVKDSAVCVAGMKDKRAVTVQRCSVPATAAAGSSGAAQRRLAALVADTAGSDPPTLRWPSDPHESYVVLHHASVSTAPVGLGQLSGNWFSLRVRNVRWATAAECASWTALPATMTKSTTVVPPLPAAADPVDDPVDDPVAGGEVAVEGAQQQEQSSLRRHIEERLARCAREGFVNYFGQQRFAETVESVDDHTGVHLFAGRWVAAVRSLYRACPDVYSAFPDKMEARFVPSSARDAQVMTHALRQTRRMCFSEYALSSADVQGESAVWTRLCEKAITVGVPFYLRSLWVHAGQSAFFNVAASHVVTTALAAESAASTAPPTMVALPRNILEAAQLPLGGYHVDRHVEDGASGVLWAEWKAAAVAHALRELRWTAADAFEQRRVAGVPVPGSWRAVVARPTDLALDWVTPSVDAAVVSAGCDGGGGADGSASLTMQLSFALPPSCYATVFLREVLGSDQWW</sequence>
<proteinExistence type="inferred from homology"/>
<keyword evidence="6" id="KW-1185">Reference proteome</keyword>
<reference evidence="5 6" key="1">
    <citation type="journal article" date="2021" name="MBio">
        <title>A New Model Trypanosomatid, Novymonas esmeraldas: Genomic Perception of Its 'Candidatus Pandoraea novymonadis' Endosymbiont.</title>
        <authorList>
            <person name="Zakharova A."/>
            <person name="Saura A."/>
            <person name="Butenko A."/>
            <person name="Podesvova L."/>
            <person name="Warmusova S."/>
            <person name="Kostygov A.Y."/>
            <person name="Nenarokova A."/>
            <person name="Lukes J."/>
            <person name="Opperdoes F.R."/>
            <person name="Yurchenko V."/>
        </authorList>
    </citation>
    <scope>NUCLEOTIDE SEQUENCE [LARGE SCALE GENOMIC DNA]</scope>
    <source>
        <strain evidence="5 6">E262AT.01</strain>
    </source>
</reference>
<evidence type="ECO:0000256" key="2">
    <source>
        <dbReference type="ARBA" id="ARBA00023235"/>
    </source>
</evidence>
<dbReference type="GO" id="GO:0009982">
    <property type="term" value="F:pseudouridine synthase activity"/>
    <property type="evidence" value="ECO:0007669"/>
    <property type="project" value="InterPro"/>
</dbReference>
<dbReference type="PANTHER" id="PTHR13326">
    <property type="entry name" value="TRNA PSEUDOURIDINE SYNTHASE D"/>
    <property type="match status" value="1"/>
</dbReference>
<dbReference type="Gene3D" id="3.30.2350.20">
    <property type="entry name" value="TruD, catalytic domain"/>
    <property type="match status" value="2"/>
</dbReference>
<feature type="region of interest" description="Disordered" evidence="3">
    <location>
        <begin position="358"/>
        <end position="388"/>
    </location>
</feature>
<dbReference type="GO" id="GO:0003723">
    <property type="term" value="F:RNA binding"/>
    <property type="evidence" value="ECO:0007669"/>
    <property type="project" value="InterPro"/>
</dbReference>
<dbReference type="Pfam" id="PF01142">
    <property type="entry name" value="TruD"/>
    <property type="match status" value="2"/>
</dbReference>
<evidence type="ECO:0000313" key="6">
    <source>
        <dbReference type="Proteomes" id="UP001430356"/>
    </source>
</evidence>
<dbReference type="PANTHER" id="PTHR13326:SF24">
    <property type="entry name" value="TRUD DOMAIN-CONTAINING PROTEIN"/>
    <property type="match status" value="1"/>
</dbReference>
<gene>
    <name evidence="5" type="ORF">NESM_000512100</name>
</gene>
<dbReference type="PROSITE" id="PS50984">
    <property type="entry name" value="TRUD"/>
    <property type="match status" value="1"/>
</dbReference>
<dbReference type="EMBL" id="JAECZO010000062">
    <property type="protein sequence ID" value="KAK7195810.1"/>
    <property type="molecule type" value="Genomic_DNA"/>
</dbReference>
<dbReference type="InterPro" id="IPR001656">
    <property type="entry name" value="PsdUridine_synth_TruD"/>
</dbReference>
<accession>A0AAW0EQ36</accession>
<dbReference type="InterPro" id="IPR011760">
    <property type="entry name" value="PsdUridine_synth_TruD_insert"/>
</dbReference>
<comment type="similarity">
    <text evidence="1">Belongs to the pseudouridine synthase TruD family.</text>
</comment>